<evidence type="ECO:0000259" key="5">
    <source>
        <dbReference type="PROSITE" id="PS51063"/>
    </source>
</evidence>
<evidence type="ECO:0000259" key="4">
    <source>
        <dbReference type="PROSITE" id="PS50042"/>
    </source>
</evidence>
<keyword evidence="6" id="KW-0808">Transferase</keyword>
<dbReference type="PROSITE" id="PS50042">
    <property type="entry name" value="CNMP_BINDING_3"/>
    <property type="match status" value="1"/>
</dbReference>
<reference evidence="6 7" key="1">
    <citation type="submission" date="2017-09" db="EMBL/GenBank/DDBJ databases">
        <authorList>
            <person name="Ehlers B."/>
            <person name="Leendertz F.H."/>
        </authorList>
    </citation>
    <scope>NUCLEOTIDE SEQUENCE [LARGE SCALE GENOMIC DNA]</scope>
    <source>
        <strain evidence="6 7">DSM 18289</strain>
    </source>
</reference>
<dbReference type="GO" id="GO:0005829">
    <property type="term" value="C:cytosol"/>
    <property type="evidence" value="ECO:0007669"/>
    <property type="project" value="TreeGrafter"/>
</dbReference>
<dbReference type="PANTHER" id="PTHR24567:SF74">
    <property type="entry name" value="HTH-TYPE TRANSCRIPTIONAL REGULATOR ARCR"/>
    <property type="match status" value="1"/>
</dbReference>
<accession>A0A285NH56</accession>
<dbReference type="Proteomes" id="UP000219439">
    <property type="component" value="Unassembled WGS sequence"/>
</dbReference>
<organism evidence="6 7">
    <name type="scientific">Cohaesibacter gelatinilyticus</name>
    <dbReference type="NCBI Taxonomy" id="372072"/>
    <lineage>
        <taxon>Bacteria</taxon>
        <taxon>Pseudomonadati</taxon>
        <taxon>Pseudomonadota</taxon>
        <taxon>Alphaproteobacteria</taxon>
        <taxon>Hyphomicrobiales</taxon>
        <taxon>Cohaesibacteraceae</taxon>
    </lineage>
</organism>
<dbReference type="AlphaFoldDB" id="A0A285NH56"/>
<dbReference type="GO" id="GO:0003700">
    <property type="term" value="F:DNA-binding transcription factor activity"/>
    <property type="evidence" value="ECO:0007669"/>
    <property type="project" value="TreeGrafter"/>
</dbReference>
<feature type="domain" description="Cyclic nucleotide-binding" evidence="4">
    <location>
        <begin position="18"/>
        <end position="127"/>
    </location>
</feature>
<evidence type="ECO:0000256" key="1">
    <source>
        <dbReference type="ARBA" id="ARBA00023015"/>
    </source>
</evidence>
<dbReference type="InterPro" id="IPR000595">
    <property type="entry name" value="cNMP-bd_dom"/>
</dbReference>
<keyword evidence="2" id="KW-0238">DNA-binding</keyword>
<dbReference type="InterPro" id="IPR036390">
    <property type="entry name" value="WH_DNA-bd_sf"/>
</dbReference>
<dbReference type="SUPFAM" id="SSF46785">
    <property type="entry name" value="Winged helix' DNA-binding domain"/>
    <property type="match status" value="1"/>
</dbReference>
<dbReference type="InterPro" id="IPR012318">
    <property type="entry name" value="HTH_CRP"/>
</dbReference>
<dbReference type="SMART" id="SM00100">
    <property type="entry name" value="cNMP"/>
    <property type="match status" value="1"/>
</dbReference>
<dbReference type="InterPro" id="IPR050397">
    <property type="entry name" value="Env_Response_Regulators"/>
</dbReference>
<dbReference type="CDD" id="cd00038">
    <property type="entry name" value="CAP_ED"/>
    <property type="match status" value="1"/>
</dbReference>
<evidence type="ECO:0000313" key="6">
    <source>
        <dbReference type="EMBL" id="SNZ07216.1"/>
    </source>
</evidence>
<dbReference type="EMBL" id="OBEL01000001">
    <property type="protein sequence ID" value="SNZ07216.1"/>
    <property type="molecule type" value="Genomic_DNA"/>
</dbReference>
<dbReference type="InterPro" id="IPR036388">
    <property type="entry name" value="WH-like_DNA-bd_sf"/>
</dbReference>
<evidence type="ECO:0000313" key="7">
    <source>
        <dbReference type="Proteomes" id="UP000219439"/>
    </source>
</evidence>
<keyword evidence="7" id="KW-1185">Reference proteome</keyword>
<dbReference type="GO" id="GO:0016301">
    <property type="term" value="F:kinase activity"/>
    <property type="evidence" value="ECO:0007669"/>
    <property type="project" value="UniProtKB-KW"/>
</dbReference>
<protein>
    <submittedName>
        <fullName evidence="6">cAMP-binding domain of CRP or a regulatory subunit of cAMP-dependent protein kinases</fullName>
    </submittedName>
</protein>
<dbReference type="Pfam" id="PF13545">
    <property type="entry name" value="HTH_Crp_2"/>
    <property type="match status" value="1"/>
</dbReference>
<name>A0A285NH56_9HYPH</name>
<feature type="domain" description="HTH crp-type" evidence="5">
    <location>
        <begin position="152"/>
        <end position="220"/>
    </location>
</feature>
<dbReference type="PROSITE" id="PS51063">
    <property type="entry name" value="HTH_CRP_2"/>
    <property type="match status" value="1"/>
</dbReference>
<evidence type="ECO:0000256" key="2">
    <source>
        <dbReference type="ARBA" id="ARBA00023125"/>
    </source>
</evidence>
<dbReference type="RefSeq" id="WP_210200744.1">
    <property type="nucleotide sequence ID" value="NZ_OBEL01000001.1"/>
</dbReference>
<sequence length="238" mass="26273">MHSLFDDEEVQALRMAPIFQGLNDDAMKTLLATAVTKTYSRGETLFLQGDEADAFYVVLEGWAKVYRITQAGEEAVVGVFTRGQSFAEAAAFTNGRFPATCEAVTDGRFLRIPARQLYQTIASNPEVGLAMLASTSMHLHELIKQIEALKAHTGAQRVAEFLLSLTNLEDGACTLMLPYDKALIAGRLGIKPESLSRAFQKLRSYGVMVKQNTAQIENLAVLQDLVDQERAVVMQQKR</sequence>
<dbReference type="Gene3D" id="2.60.120.10">
    <property type="entry name" value="Jelly Rolls"/>
    <property type="match status" value="1"/>
</dbReference>
<dbReference type="SUPFAM" id="SSF51206">
    <property type="entry name" value="cAMP-binding domain-like"/>
    <property type="match status" value="1"/>
</dbReference>
<proteinExistence type="predicted"/>
<dbReference type="GO" id="GO:0003677">
    <property type="term" value="F:DNA binding"/>
    <property type="evidence" value="ECO:0007669"/>
    <property type="project" value="UniProtKB-KW"/>
</dbReference>
<evidence type="ECO:0000256" key="3">
    <source>
        <dbReference type="ARBA" id="ARBA00023163"/>
    </source>
</evidence>
<keyword evidence="3" id="KW-0804">Transcription</keyword>
<gene>
    <name evidence="6" type="ORF">SAMN06265368_0732</name>
</gene>
<keyword evidence="1" id="KW-0805">Transcription regulation</keyword>
<dbReference type="InterPro" id="IPR014710">
    <property type="entry name" value="RmlC-like_jellyroll"/>
</dbReference>
<keyword evidence="6" id="KW-0418">Kinase</keyword>
<dbReference type="Gene3D" id="1.10.10.10">
    <property type="entry name" value="Winged helix-like DNA-binding domain superfamily/Winged helix DNA-binding domain"/>
    <property type="match status" value="1"/>
</dbReference>
<dbReference type="PANTHER" id="PTHR24567">
    <property type="entry name" value="CRP FAMILY TRANSCRIPTIONAL REGULATORY PROTEIN"/>
    <property type="match status" value="1"/>
</dbReference>
<dbReference type="InterPro" id="IPR018490">
    <property type="entry name" value="cNMP-bd_dom_sf"/>
</dbReference>
<dbReference type="Pfam" id="PF00027">
    <property type="entry name" value="cNMP_binding"/>
    <property type="match status" value="1"/>
</dbReference>